<keyword evidence="3 10" id="KW-0808">Transferase</keyword>
<dbReference type="FunFam" id="1.10.510.10:FF:000021">
    <property type="entry name" value="Serine/threonine protein kinase"/>
    <property type="match status" value="1"/>
</dbReference>
<evidence type="ECO:0000259" key="9">
    <source>
        <dbReference type="PROSITE" id="PS50011"/>
    </source>
</evidence>
<dbReference type="PROSITE" id="PS00107">
    <property type="entry name" value="PROTEIN_KINASE_ATP"/>
    <property type="match status" value="1"/>
</dbReference>
<organism evidence="10 11">
    <name type="scientific">Aureliella helgolandensis</name>
    <dbReference type="NCBI Taxonomy" id="2527968"/>
    <lineage>
        <taxon>Bacteria</taxon>
        <taxon>Pseudomonadati</taxon>
        <taxon>Planctomycetota</taxon>
        <taxon>Planctomycetia</taxon>
        <taxon>Pirellulales</taxon>
        <taxon>Pirellulaceae</taxon>
        <taxon>Aureliella</taxon>
    </lineage>
</organism>
<dbReference type="OrthoDB" id="6111975at2"/>
<dbReference type="InterPro" id="IPR000719">
    <property type="entry name" value="Prot_kinase_dom"/>
</dbReference>
<keyword evidence="8" id="KW-0812">Transmembrane</keyword>
<proteinExistence type="predicted"/>
<dbReference type="InterPro" id="IPR017441">
    <property type="entry name" value="Protein_kinase_ATP_BS"/>
</dbReference>
<dbReference type="PANTHER" id="PTHR43289:SF6">
    <property type="entry name" value="SERINE_THREONINE-PROTEIN KINASE NEKL-3"/>
    <property type="match status" value="1"/>
</dbReference>
<dbReference type="EMBL" id="CP036298">
    <property type="protein sequence ID" value="QDV24052.1"/>
    <property type="molecule type" value="Genomic_DNA"/>
</dbReference>
<keyword evidence="6 7" id="KW-0067">ATP-binding</keyword>
<keyword evidence="5 10" id="KW-0418">Kinase</keyword>
<name>A0A518G638_9BACT</name>
<evidence type="ECO:0000256" key="5">
    <source>
        <dbReference type="ARBA" id="ARBA00022777"/>
    </source>
</evidence>
<feature type="transmembrane region" description="Helical" evidence="8">
    <location>
        <begin position="398"/>
        <end position="419"/>
    </location>
</feature>
<sequence>MSNDHPRQSRAAHCLSQEQLLDVLLPLAPYDQRVDAHLSACTACCDRLSEIAGDQAWWSAAETYLSVAAEPAAARVAQSVCALISEPGKSDERDPLGQHELSQLKSLLDPPSHPELLGRIGRYELEQLVGRGGMGLVFRGRDTELHRVVAVKLIASHLRPLGAARERFIREARACASLAHPHIVAIHDVITDSALPAIVMQYVAGPTLEAWLKERGSLSWQQVLQIATQLTDALVVAHQHGLVHRDIKPGNVLLEADGSRALLTDFGLVRALDEATLTHTGALAGTPDFMSPEQARGKSVDGRSDLFSLGALMYVMLTGHPPFRAPEPLAILHRICNEPHRSIAQYRDDVPAEVARLVDRLLNKEPKRRFAGAEELRERLLQLSRSSLHLSHRRKRRLPWLVGALSLVAVLGFASWSTLARWIPGGGSTSSWYSTDAPHNPAWFGNSDHEQGADYAGSLNDLNRNATSKTNFQVLQELDTSIAKIKEQTSRLVQRYSSAGAPGSTSENWNAVPRFETDMAALQQAVGRLRLEMRQE</sequence>
<dbReference type="PROSITE" id="PS50011">
    <property type="entry name" value="PROTEIN_KINASE_DOM"/>
    <property type="match status" value="1"/>
</dbReference>
<evidence type="ECO:0000256" key="4">
    <source>
        <dbReference type="ARBA" id="ARBA00022741"/>
    </source>
</evidence>
<dbReference type="Proteomes" id="UP000318017">
    <property type="component" value="Chromosome"/>
</dbReference>
<feature type="domain" description="Protein kinase" evidence="9">
    <location>
        <begin position="123"/>
        <end position="381"/>
    </location>
</feature>
<dbReference type="SUPFAM" id="SSF56112">
    <property type="entry name" value="Protein kinase-like (PK-like)"/>
    <property type="match status" value="1"/>
</dbReference>
<dbReference type="Gene3D" id="1.10.510.10">
    <property type="entry name" value="Transferase(Phosphotransferase) domain 1"/>
    <property type="match status" value="1"/>
</dbReference>
<dbReference type="AlphaFoldDB" id="A0A518G638"/>
<dbReference type="Gene3D" id="3.30.200.20">
    <property type="entry name" value="Phosphorylase Kinase, domain 1"/>
    <property type="match status" value="1"/>
</dbReference>
<dbReference type="InterPro" id="IPR011009">
    <property type="entry name" value="Kinase-like_dom_sf"/>
</dbReference>
<dbReference type="InterPro" id="IPR008271">
    <property type="entry name" value="Ser/Thr_kinase_AS"/>
</dbReference>
<dbReference type="PROSITE" id="PS00108">
    <property type="entry name" value="PROTEIN_KINASE_ST"/>
    <property type="match status" value="1"/>
</dbReference>
<evidence type="ECO:0000256" key="2">
    <source>
        <dbReference type="ARBA" id="ARBA00022527"/>
    </source>
</evidence>
<keyword evidence="4 7" id="KW-0547">Nucleotide-binding</keyword>
<protein>
    <recommendedName>
        <fullName evidence="1">non-specific serine/threonine protein kinase</fullName>
        <ecNumber evidence="1">2.7.11.1</ecNumber>
    </recommendedName>
</protein>
<dbReference type="KEGG" id="ahel:Q31a_23650"/>
<evidence type="ECO:0000313" key="11">
    <source>
        <dbReference type="Proteomes" id="UP000318017"/>
    </source>
</evidence>
<dbReference type="CDD" id="cd14014">
    <property type="entry name" value="STKc_PknB_like"/>
    <property type="match status" value="1"/>
</dbReference>
<evidence type="ECO:0000256" key="1">
    <source>
        <dbReference type="ARBA" id="ARBA00012513"/>
    </source>
</evidence>
<keyword evidence="2" id="KW-0723">Serine/threonine-protein kinase</keyword>
<keyword evidence="11" id="KW-1185">Reference proteome</keyword>
<dbReference type="EC" id="2.7.11.1" evidence="1"/>
<keyword evidence="8" id="KW-0472">Membrane</keyword>
<gene>
    <name evidence="10" type="primary">pknB_9</name>
    <name evidence="10" type="ORF">Q31a_23650</name>
</gene>
<dbReference type="GO" id="GO:0004674">
    <property type="term" value="F:protein serine/threonine kinase activity"/>
    <property type="evidence" value="ECO:0007669"/>
    <property type="project" value="UniProtKB-KW"/>
</dbReference>
<evidence type="ECO:0000256" key="7">
    <source>
        <dbReference type="PROSITE-ProRule" id="PRU10141"/>
    </source>
</evidence>
<evidence type="ECO:0000256" key="6">
    <source>
        <dbReference type="ARBA" id="ARBA00022840"/>
    </source>
</evidence>
<accession>A0A518G638</accession>
<evidence type="ECO:0000256" key="8">
    <source>
        <dbReference type="SAM" id="Phobius"/>
    </source>
</evidence>
<evidence type="ECO:0000313" key="10">
    <source>
        <dbReference type="EMBL" id="QDV24052.1"/>
    </source>
</evidence>
<dbReference type="GO" id="GO:0005524">
    <property type="term" value="F:ATP binding"/>
    <property type="evidence" value="ECO:0007669"/>
    <property type="project" value="UniProtKB-UniRule"/>
</dbReference>
<dbReference type="Pfam" id="PF00069">
    <property type="entry name" value="Pkinase"/>
    <property type="match status" value="1"/>
</dbReference>
<evidence type="ECO:0000256" key="3">
    <source>
        <dbReference type="ARBA" id="ARBA00022679"/>
    </source>
</evidence>
<reference evidence="10 11" key="1">
    <citation type="submission" date="2019-02" db="EMBL/GenBank/DDBJ databases">
        <title>Deep-cultivation of Planctomycetes and their phenomic and genomic characterization uncovers novel biology.</title>
        <authorList>
            <person name="Wiegand S."/>
            <person name="Jogler M."/>
            <person name="Boedeker C."/>
            <person name="Pinto D."/>
            <person name="Vollmers J."/>
            <person name="Rivas-Marin E."/>
            <person name="Kohn T."/>
            <person name="Peeters S.H."/>
            <person name="Heuer A."/>
            <person name="Rast P."/>
            <person name="Oberbeckmann S."/>
            <person name="Bunk B."/>
            <person name="Jeske O."/>
            <person name="Meyerdierks A."/>
            <person name="Storesund J.E."/>
            <person name="Kallscheuer N."/>
            <person name="Luecker S."/>
            <person name="Lage O.M."/>
            <person name="Pohl T."/>
            <person name="Merkel B.J."/>
            <person name="Hornburger P."/>
            <person name="Mueller R.-W."/>
            <person name="Bruemmer F."/>
            <person name="Labrenz M."/>
            <person name="Spormann A.M."/>
            <person name="Op den Camp H."/>
            <person name="Overmann J."/>
            <person name="Amann R."/>
            <person name="Jetten M.S.M."/>
            <person name="Mascher T."/>
            <person name="Medema M.H."/>
            <person name="Devos D.P."/>
            <person name="Kaster A.-K."/>
            <person name="Ovreas L."/>
            <person name="Rohde M."/>
            <person name="Galperin M.Y."/>
            <person name="Jogler C."/>
        </authorList>
    </citation>
    <scope>NUCLEOTIDE SEQUENCE [LARGE SCALE GENOMIC DNA]</scope>
    <source>
        <strain evidence="10 11">Q31a</strain>
    </source>
</reference>
<dbReference type="PANTHER" id="PTHR43289">
    <property type="entry name" value="MITOGEN-ACTIVATED PROTEIN KINASE KINASE KINASE 20-RELATED"/>
    <property type="match status" value="1"/>
</dbReference>
<keyword evidence="8" id="KW-1133">Transmembrane helix</keyword>
<feature type="binding site" evidence="7">
    <location>
        <position position="152"/>
    </location>
    <ligand>
        <name>ATP</name>
        <dbReference type="ChEBI" id="CHEBI:30616"/>
    </ligand>
</feature>
<dbReference type="SMART" id="SM00220">
    <property type="entry name" value="S_TKc"/>
    <property type="match status" value="1"/>
</dbReference>
<dbReference type="RefSeq" id="WP_145077434.1">
    <property type="nucleotide sequence ID" value="NZ_CP036298.1"/>
</dbReference>